<dbReference type="EMBL" id="NMUH01003247">
    <property type="protein sequence ID" value="MQM04584.1"/>
    <property type="molecule type" value="Genomic_DNA"/>
</dbReference>
<sequence>MGKDAKQKEPSGAKGKGKQSASGGGDDGASKGKGKGGKSADGLGTCTYVKEFPWLITASAVGGAQTRALPLC</sequence>
<dbReference type="Proteomes" id="UP000652761">
    <property type="component" value="Unassembled WGS sequence"/>
</dbReference>
<keyword evidence="3" id="KW-1185">Reference proteome</keyword>
<comment type="caution">
    <text evidence="2">The sequence shown here is derived from an EMBL/GenBank/DDBJ whole genome shotgun (WGS) entry which is preliminary data.</text>
</comment>
<feature type="region of interest" description="Disordered" evidence="1">
    <location>
        <begin position="1"/>
        <end position="43"/>
    </location>
</feature>
<evidence type="ECO:0000313" key="2">
    <source>
        <dbReference type="EMBL" id="MQM04584.1"/>
    </source>
</evidence>
<dbReference type="AlphaFoldDB" id="A0A843WKN5"/>
<evidence type="ECO:0000313" key="3">
    <source>
        <dbReference type="Proteomes" id="UP000652761"/>
    </source>
</evidence>
<reference evidence="2" key="1">
    <citation type="submission" date="2017-07" db="EMBL/GenBank/DDBJ databases">
        <title>Taro Niue Genome Assembly and Annotation.</title>
        <authorList>
            <person name="Atibalentja N."/>
            <person name="Keating K."/>
            <person name="Fields C.J."/>
        </authorList>
    </citation>
    <scope>NUCLEOTIDE SEQUENCE</scope>
    <source>
        <strain evidence="2">Niue_2</strain>
        <tissue evidence="2">Leaf</tissue>
    </source>
</reference>
<gene>
    <name evidence="2" type="ORF">Taro_037387</name>
</gene>
<proteinExistence type="predicted"/>
<evidence type="ECO:0000256" key="1">
    <source>
        <dbReference type="SAM" id="MobiDB-lite"/>
    </source>
</evidence>
<protein>
    <submittedName>
        <fullName evidence="2">Uncharacterized protein</fullName>
    </submittedName>
</protein>
<feature type="compositionally biased region" description="Basic and acidic residues" evidence="1">
    <location>
        <begin position="1"/>
        <end position="11"/>
    </location>
</feature>
<accession>A0A843WKN5</accession>
<name>A0A843WKN5_COLES</name>
<organism evidence="2 3">
    <name type="scientific">Colocasia esculenta</name>
    <name type="common">Wild taro</name>
    <name type="synonym">Arum esculentum</name>
    <dbReference type="NCBI Taxonomy" id="4460"/>
    <lineage>
        <taxon>Eukaryota</taxon>
        <taxon>Viridiplantae</taxon>
        <taxon>Streptophyta</taxon>
        <taxon>Embryophyta</taxon>
        <taxon>Tracheophyta</taxon>
        <taxon>Spermatophyta</taxon>
        <taxon>Magnoliopsida</taxon>
        <taxon>Liliopsida</taxon>
        <taxon>Araceae</taxon>
        <taxon>Aroideae</taxon>
        <taxon>Colocasieae</taxon>
        <taxon>Colocasia</taxon>
    </lineage>
</organism>